<keyword evidence="1" id="KW-0813">Transport</keyword>
<evidence type="ECO:0000313" key="7">
    <source>
        <dbReference type="EMBL" id="GAO31806.1"/>
    </source>
</evidence>
<evidence type="ECO:0000256" key="3">
    <source>
        <dbReference type="ARBA" id="ARBA00023157"/>
    </source>
</evidence>
<dbReference type="PANTHER" id="PTHR45663:SF11">
    <property type="entry name" value="GEO12009P1"/>
    <property type="match status" value="1"/>
</dbReference>
<dbReference type="PRINTS" id="PR00421">
    <property type="entry name" value="THIOREDOXIN"/>
</dbReference>
<keyword evidence="2" id="KW-0249">Electron transport</keyword>
<evidence type="ECO:0000313" key="8">
    <source>
        <dbReference type="Proteomes" id="UP000032900"/>
    </source>
</evidence>
<dbReference type="PANTHER" id="PTHR45663">
    <property type="entry name" value="GEO12009P1"/>
    <property type="match status" value="1"/>
</dbReference>
<dbReference type="Proteomes" id="UP000032900">
    <property type="component" value="Unassembled WGS sequence"/>
</dbReference>
<reference evidence="7 8" key="1">
    <citation type="journal article" date="2015" name="Microbes Environ.">
        <title>Distribution and evolution of nitrogen fixation genes in the phylum bacteroidetes.</title>
        <authorList>
            <person name="Inoue J."/>
            <person name="Oshima K."/>
            <person name="Suda W."/>
            <person name="Sakamoto M."/>
            <person name="Iino T."/>
            <person name="Noda S."/>
            <person name="Hongoh Y."/>
            <person name="Hattori M."/>
            <person name="Ohkuma M."/>
        </authorList>
    </citation>
    <scope>NUCLEOTIDE SEQUENCE [LARGE SCALE GENOMIC DNA]</scope>
    <source>
        <strain evidence="7">JCM 15548</strain>
    </source>
</reference>
<dbReference type="InterPro" id="IPR017937">
    <property type="entry name" value="Thioredoxin_CS"/>
</dbReference>
<dbReference type="PROSITE" id="PS51352">
    <property type="entry name" value="THIOREDOXIN_2"/>
    <property type="match status" value="1"/>
</dbReference>
<feature type="domain" description="Thioredoxin" evidence="6">
    <location>
        <begin position="24"/>
        <end position="160"/>
    </location>
</feature>
<dbReference type="STRING" id="1236989.JCM15548_14204"/>
<dbReference type="SUPFAM" id="SSF52833">
    <property type="entry name" value="Thioredoxin-like"/>
    <property type="match status" value="1"/>
</dbReference>
<dbReference type="InterPro" id="IPR036249">
    <property type="entry name" value="Thioredoxin-like_sf"/>
</dbReference>
<organism evidence="7 8">
    <name type="scientific">Geofilum rubicundum JCM 15548</name>
    <dbReference type="NCBI Taxonomy" id="1236989"/>
    <lineage>
        <taxon>Bacteria</taxon>
        <taxon>Pseudomonadati</taxon>
        <taxon>Bacteroidota</taxon>
        <taxon>Bacteroidia</taxon>
        <taxon>Marinilabiliales</taxon>
        <taxon>Marinilabiliaceae</taxon>
        <taxon>Geofilum</taxon>
    </lineage>
</organism>
<proteinExistence type="predicted"/>
<gene>
    <name evidence="7" type="ORF">JCM15548_14204</name>
</gene>
<evidence type="ECO:0000256" key="2">
    <source>
        <dbReference type="ARBA" id="ARBA00022982"/>
    </source>
</evidence>
<accession>A0A0E9M324</accession>
<keyword evidence="3" id="KW-1015">Disulfide bond</keyword>
<dbReference type="CDD" id="cd02947">
    <property type="entry name" value="TRX_family"/>
    <property type="match status" value="1"/>
</dbReference>
<sequence length="163" mass="18017">MKHLFFTLLAALLMGQSTGCTAENRAGVKAENLATAPAETVETSQVIALDEASFAEVVFDFKNSSEWDYKGDRPAIIDFYATWCGPCKRLAPVLVELQSEYGDKIQIYKVDAEKNRELAAAFGVTAYPTMLFIPMDEDPAGAKGLLPKEELERIIETFLKVTK</sequence>
<dbReference type="EMBL" id="BAZW01000062">
    <property type="protein sequence ID" value="GAO31806.1"/>
    <property type="molecule type" value="Genomic_DNA"/>
</dbReference>
<name>A0A0E9M324_9BACT</name>
<feature type="signal peptide" evidence="5">
    <location>
        <begin position="1"/>
        <end position="22"/>
    </location>
</feature>
<evidence type="ECO:0000256" key="4">
    <source>
        <dbReference type="ARBA" id="ARBA00023284"/>
    </source>
</evidence>
<dbReference type="InterPro" id="IPR013766">
    <property type="entry name" value="Thioredoxin_domain"/>
</dbReference>
<dbReference type="OrthoDB" id="9790390at2"/>
<dbReference type="RefSeq" id="WP_083985230.1">
    <property type="nucleotide sequence ID" value="NZ_BAZW01000062.1"/>
</dbReference>
<keyword evidence="4" id="KW-0676">Redox-active center</keyword>
<protein>
    <submittedName>
        <fullName evidence="7">Thioredoxin</fullName>
    </submittedName>
</protein>
<dbReference type="PROSITE" id="PS00194">
    <property type="entry name" value="THIOREDOXIN_1"/>
    <property type="match status" value="1"/>
</dbReference>
<evidence type="ECO:0000256" key="1">
    <source>
        <dbReference type="ARBA" id="ARBA00022448"/>
    </source>
</evidence>
<dbReference type="GO" id="GO:0015035">
    <property type="term" value="F:protein-disulfide reductase activity"/>
    <property type="evidence" value="ECO:0007669"/>
    <property type="project" value="TreeGrafter"/>
</dbReference>
<feature type="chain" id="PRO_5002428918" evidence="5">
    <location>
        <begin position="23"/>
        <end position="163"/>
    </location>
</feature>
<evidence type="ECO:0000256" key="5">
    <source>
        <dbReference type="SAM" id="SignalP"/>
    </source>
</evidence>
<keyword evidence="8" id="KW-1185">Reference proteome</keyword>
<dbReference type="FunFam" id="3.40.30.10:FF:000229">
    <property type="entry name" value="Thioredoxin (TRX)"/>
    <property type="match status" value="1"/>
</dbReference>
<evidence type="ECO:0000259" key="6">
    <source>
        <dbReference type="PROSITE" id="PS51352"/>
    </source>
</evidence>
<dbReference type="Gene3D" id="3.40.30.10">
    <property type="entry name" value="Glutaredoxin"/>
    <property type="match status" value="1"/>
</dbReference>
<comment type="caution">
    <text evidence="7">The sequence shown here is derived from an EMBL/GenBank/DDBJ whole genome shotgun (WGS) entry which is preliminary data.</text>
</comment>
<dbReference type="Pfam" id="PF00085">
    <property type="entry name" value="Thioredoxin"/>
    <property type="match status" value="1"/>
</dbReference>
<dbReference type="GO" id="GO:0005737">
    <property type="term" value="C:cytoplasm"/>
    <property type="evidence" value="ECO:0007669"/>
    <property type="project" value="TreeGrafter"/>
</dbReference>
<dbReference type="AlphaFoldDB" id="A0A0E9M324"/>
<keyword evidence="5" id="KW-0732">Signal</keyword>